<name>A0A350HAS4_UNCW3</name>
<feature type="transmembrane region" description="Helical" evidence="4">
    <location>
        <begin position="372"/>
        <end position="390"/>
    </location>
</feature>
<dbReference type="Proteomes" id="UP000264062">
    <property type="component" value="Unassembled WGS sequence"/>
</dbReference>
<accession>A0A350HAS4</accession>
<feature type="transmembrane region" description="Helical" evidence="4">
    <location>
        <begin position="342"/>
        <end position="360"/>
    </location>
</feature>
<dbReference type="GO" id="GO:0022857">
    <property type="term" value="F:transmembrane transporter activity"/>
    <property type="evidence" value="ECO:0007669"/>
    <property type="project" value="InterPro"/>
</dbReference>
<evidence type="ECO:0000256" key="3">
    <source>
        <dbReference type="ARBA" id="ARBA00023136"/>
    </source>
</evidence>
<evidence type="ECO:0000256" key="2">
    <source>
        <dbReference type="ARBA" id="ARBA00022989"/>
    </source>
</evidence>
<proteinExistence type="predicted"/>
<feature type="transmembrane region" description="Helical" evidence="4">
    <location>
        <begin position="168"/>
        <end position="191"/>
    </location>
</feature>
<dbReference type="InterPro" id="IPR011701">
    <property type="entry name" value="MFS"/>
</dbReference>
<dbReference type="EMBL" id="DMZY01000167">
    <property type="protein sequence ID" value="HAV92640.1"/>
    <property type="molecule type" value="Genomic_DNA"/>
</dbReference>
<dbReference type="PANTHER" id="PTHR23526">
    <property type="entry name" value="INTEGRAL MEMBRANE TRANSPORT PROTEIN-RELATED"/>
    <property type="match status" value="1"/>
</dbReference>
<feature type="transmembrane region" description="Helical" evidence="4">
    <location>
        <begin position="435"/>
        <end position="455"/>
    </location>
</feature>
<keyword evidence="1 4" id="KW-0812">Transmembrane</keyword>
<evidence type="ECO:0000256" key="1">
    <source>
        <dbReference type="ARBA" id="ARBA00022692"/>
    </source>
</evidence>
<feature type="transmembrane region" description="Helical" evidence="4">
    <location>
        <begin position="211"/>
        <end position="230"/>
    </location>
</feature>
<dbReference type="PANTHER" id="PTHR23526:SF2">
    <property type="entry name" value="MAJOR FACILITATOR SUPERFAMILY (MFS) PROFILE DOMAIN-CONTAINING PROTEIN"/>
    <property type="match status" value="1"/>
</dbReference>
<dbReference type="PROSITE" id="PS50850">
    <property type="entry name" value="MFS"/>
    <property type="match status" value="1"/>
</dbReference>
<comment type="caution">
    <text evidence="6">The sequence shown here is derived from an EMBL/GenBank/DDBJ whole genome shotgun (WGS) entry which is preliminary data.</text>
</comment>
<dbReference type="Gene3D" id="1.20.1250.20">
    <property type="entry name" value="MFS general substrate transporter like domains"/>
    <property type="match status" value="2"/>
</dbReference>
<feature type="transmembrane region" description="Helical" evidence="4">
    <location>
        <begin position="309"/>
        <end position="330"/>
    </location>
</feature>
<keyword evidence="3 4" id="KW-0472">Membrane</keyword>
<dbReference type="SUPFAM" id="SSF103473">
    <property type="entry name" value="MFS general substrate transporter"/>
    <property type="match status" value="1"/>
</dbReference>
<dbReference type="InterPro" id="IPR020846">
    <property type="entry name" value="MFS_dom"/>
</dbReference>
<dbReference type="InterPro" id="IPR052528">
    <property type="entry name" value="Sugar_transport-like"/>
</dbReference>
<evidence type="ECO:0000313" key="7">
    <source>
        <dbReference type="Proteomes" id="UP000264062"/>
    </source>
</evidence>
<organism evidence="6 7">
    <name type="scientific">candidate division WOR-3 bacterium</name>
    <dbReference type="NCBI Taxonomy" id="2052148"/>
    <lineage>
        <taxon>Bacteria</taxon>
        <taxon>Bacteria division WOR-3</taxon>
    </lineage>
</organism>
<keyword evidence="2 4" id="KW-1133">Transmembrane helix</keyword>
<dbReference type="Pfam" id="PF07690">
    <property type="entry name" value="MFS_1"/>
    <property type="match status" value="1"/>
</dbReference>
<evidence type="ECO:0000313" key="6">
    <source>
        <dbReference type="EMBL" id="HAV92640.1"/>
    </source>
</evidence>
<feature type="transmembrane region" description="Helical" evidence="4">
    <location>
        <begin position="258"/>
        <end position="278"/>
    </location>
</feature>
<evidence type="ECO:0000256" key="4">
    <source>
        <dbReference type="SAM" id="Phobius"/>
    </source>
</evidence>
<feature type="transmembrane region" description="Helical" evidence="4">
    <location>
        <begin position="402"/>
        <end position="423"/>
    </location>
</feature>
<evidence type="ECO:0000259" key="5">
    <source>
        <dbReference type="PROSITE" id="PS50850"/>
    </source>
</evidence>
<protein>
    <submittedName>
        <fullName evidence="6">MFS transporter</fullName>
    </submittedName>
</protein>
<feature type="domain" description="Major facilitator superfamily (MFS) profile" evidence="5">
    <location>
        <begin position="260"/>
        <end position="524"/>
    </location>
</feature>
<feature type="transmembrane region" description="Helical" evidence="4">
    <location>
        <begin position="140"/>
        <end position="162"/>
    </location>
</feature>
<feature type="transmembrane region" description="Helical" evidence="4">
    <location>
        <begin position="71"/>
        <end position="95"/>
    </location>
</feature>
<dbReference type="InterPro" id="IPR036259">
    <property type="entry name" value="MFS_trans_sf"/>
</dbReference>
<dbReference type="AlphaFoldDB" id="A0A350HAS4"/>
<sequence>MPFDKEEYKRSDLISFIYILYIKTNCKSIEKCKSNKNRILIDTILLDRKENIHILYYMKLKKMESRTRRTVRISLIDGAFAQIYTSLSGMGSIFVTKFLVLLNAGPIHFGMLSALGQLSQVFQLLGSVIAKESDSRKKMVLIMAFLGRSLSFLFGFVSIVFFGKSTVIAFLVLFFVSNALQAMSANLWVAWISDMVPMGIRGRFFSMRSQLLLLVGLLTGYLFSFVIDLFDEAPGGFSSMVLDILNKPSFFNHQNLNIAFIFIFSFAALMGIIGIYILSFQPEKKKNVDKDEILKMYFEPFKDKNFIRFLIYGLWWMTAVGIGAPFWQPFMIKTLKMSMVEIQIYGTISTFASLIALKPWGKFIDKFGNKTAMRIAILMGGINPLIWLFANQNSYRIIFVEAFLSGIMWAGAGIVATNFVLSIAPENKRGVYSGIYGALTGIAMMFSMILSSIVVPKPLQIFGLSLSGEQVLFGLTGIARWTTEIPITFIKEPRSKRFKEALFFFQEFAKVRIIQITQWFIKRK</sequence>
<feature type="transmembrane region" description="Helical" evidence="4">
    <location>
        <begin position="107"/>
        <end position="128"/>
    </location>
</feature>
<gene>
    <name evidence="6" type="ORF">DCW38_05615</name>
</gene>
<reference evidence="6 7" key="1">
    <citation type="journal article" date="2018" name="Nat. Biotechnol.">
        <title>A standardized bacterial taxonomy based on genome phylogeny substantially revises the tree of life.</title>
        <authorList>
            <person name="Parks D.H."/>
            <person name="Chuvochina M."/>
            <person name="Waite D.W."/>
            <person name="Rinke C."/>
            <person name="Skarshewski A."/>
            <person name="Chaumeil P.A."/>
            <person name="Hugenholtz P."/>
        </authorList>
    </citation>
    <scope>NUCLEOTIDE SEQUENCE [LARGE SCALE GENOMIC DNA]</scope>
    <source>
        <strain evidence="6">UBA9956</strain>
    </source>
</reference>